<name>A0ABD3WZM8_SINWO</name>
<dbReference type="Proteomes" id="UP001634394">
    <property type="component" value="Unassembled WGS sequence"/>
</dbReference>
<feature type="non-terminal residue" evidence="1">
    <location>
        <position position="255"/>
    </location>
</feature>
<reference evidence="1 2" key="1">
    <citation type="submission" date="2024-11" db="EMBL/GenBank/DDBJ databases">
        <title>Chromosome-level genome assembly of the freshwater bivalve Anodonta woodiana.</title>
        <authorList>
            <person name="Chen X."/>
        </authorList>
    </citation>
    <scope>NUCLEOTIDE SEQUENCE [LARGE SCALE GENOMIC DNA]</scope>
    <source>
        <strain evidence="1">MN2024</strain>
        <tissue evidence="1">Gills</tissue>
    </source>
</reference>
<keyword evidence="2" id="KW-1185">Reference proteome</keyword>
<organism evidence="1 2">
    <name type="scientific">Sinanodonta woodiana</name>
    <name type="common">Chinese pond mussel</name>
    <name type="synonym">Anodonta woodiana</name>
    <dbReference type="NCBI Taxonomy" id="1069815"/>
    <lineage>
        <taxon>Eukaryota</taxon>
        <taxon>Metazoa</taxon>
        <taxon>Spiralia</taxon>
        <taxon>Lophotrochozoa</taxon>
        <taxon>Mollusca</taxon>
        <taxon>Bivalvia</taxon>
        <taxon>Autobranchia</taxon>
        <taxon>Heteroconchia</taxon>
        <taxon>Palaeoheterodonta</taxon>
        <taxon>Unionida</taxon>
        <taxon>Unionoidea</taxon>
        <taxon>Unionidae</taxon>
        <taxon>Unioninae</taxon>
        <taxon>Sinanodonta</taxon>
    </lineage>
</organism>
<protein>
    <submittedName>
        <fullName evidence="1">Uncharacterized protein</fullName>
    </submittedName>
</protein>
<dbReference type="AlphaFoldDB" id="A0ABD3WZM8"/>
<accession>A0ABD3WZM8</accession>
<gene>
    <name evidence="1" type="ORF">ACJMK2_031708</name>
</gene>
<comment type="caution">
    <text evidence="1">The sequence shown here is derived from an EMBL/GenBank/DDBJ whole genome shotgun (WGS) entry which is preliminary data.</text>
</comment>
<sequence>MNSVIENTNDCPFLVQRLVLTTSSSALNAAPSAIKKQLPPAIVDGEACQLTRSTAVGKAQSFLKYRSILDSSLKCDTPSSFAMTVPRLEDDKHRLTFKKHETSKKSNNKSLERLPYTRDSNMCGLLEDYPSVYLLGSEASSEEVNLSLPDQISYYPYAKVKKGPRCTFANNNQFAFSFPDDECSDGYKMAHFTLENEPRNTFQNLEIVSESTIPVNKYVQGKDNTRNNYVCDAKDDDLYETCGNMKHMSCMEHVK</sequence>
<dbReference type="EMBL" id="JBJQND010000004">
    <property type="protein sequence ID" value="KAL3879410.1"/>
    <property type="molecule type" value="Genomic_DNA"/>
</dbReference>
<proteinExistence type="predicted"/>
<evidence type="ECO:0000313" key="1">
    <source>
        <dbReference type="EMBL" id="KAL3879410.1"/>
    </source>
</evidence>
<evidence type="ECO:0000313" key="2">
    <source>
        <dbReference type="Proteomes" id="UP001634394"/>
    </source>
</evidence>